<evidence type="ECO:0000256" key="1">
    <source>
        <dbReference type="ARBA" id="ARBA00022737"/>
    </source>
</evidence>
<dbReference type="Pfam" id="PF12796">
    <property type="entry name" value="Ank_2"/>
    <property type="match status" value="1"/>
</dbReference>
<dbReference type="GO" id="GO:0045944">
    <property type="term" value="P:positive regulation of transcription by RNA polymerase II"/>
    <property type="evidence" value="ECO:0007669"/>
    <property type="project" value="TreeGrafter"/>
</dbReference>
<dbReference type="GO" id="GO:0000976">
    <property type="term" value="F:transcription cis-regulatory region binding"/>
    <property type="evidence" value="ECO:0007669"/>
    <property type="project" value="TreeGrafter"/>
</dbReference>
<dbReference type="PROSITE" id="PS50088">
    <property type="entry name" value="ANK_REPEAT"/>
    <property type="match status" value="2"/>
</dbReference>
<keyword evidence="2 3" id="KW-0040">ANK repeat</keyword>
<dbReference type="InterPro" id="IPR002110">
    <property type="entry name" value="Ankyrin_rpt"/>
</dbReference>
<name>A0AAN7WG66_9SACH</name>
<dbReference type="PRINTS" id="PR01415">
    <property type="entry name" value="ANKYRIN"/>
</dbReference>
<feature type="compositionally biased region" description="Acidic residues" evidence="4">
    <location>
        <begin position="171"/>
        <end position="183"/>
    </location>
</feature>
<dbReference type="PROSITE" id="PS50297">
    <property type="entry name" value="ANK_REP_REGION"/>
    <property type="match status" value="2"/>
</dbReference>
<evidence type="ECO:0000256" key="3">
    <source>
        <dbReference type="PROSITE-ProRule" id="PRU00023"/>
    </source>
</evidence>
<dbReference type="Gene3D" id="1.25.40.20">
    <property type="entry name" value="Ankyrin repeat-containing domain"/>
    <property type="match status" value="1"/>
</dbReference>
<feature type="region of interest" description="Disordered" evidence="4">
    <location>
        <begin position="163"/>
        <end position="183"/>
    </location>
</feature>
<sequence>MKNEEKEPQLSHEEGASLGEQLLDASRRNNEDLFDTVIATIGNEDQNRLSKLINESHDPMGNTALHLCCQYGSWEVLDKLLDLDADIEIDNKNKSNGDTPLHLAVRYSLEEPEHGTFIVSNLIEVGADPRIKNNHGQKPSDLIHGDELDDLFDLLQGAELAADNGGMEGLQEQEIDVSDDNDE</sequence>
<organism evidence="5 6">
    <name type="scientific">Arxiozyma heterogenica</name>
    <dbReference type="NCBI Taxonomy" id="278026"/>
    <lineage>
        <taxon>Eukaryota</taxon>
        <taxon>Fungi</taxon>
        <taxon>Dikarya</taxon>
        <taxon>Ascomycota</taxon>
        <taxon>Saccharomycotina</taxon>
        <taxon>Saccharomycetes</taxon>
        <taxon>Saccharomycetales</taxon>
        <taxon>Saccharomycetaceae</taxon>
        <taxon>Arxiozyma</taxon>
    </lineage>
</organism>
<gene>
    <name evidence="5" type="ORF">RI543_003853</name>
</gene>
<comment type="caution">
    <text evidence="5">The sequence shown here is derived from an EMBL/GenBank/DDBJ whole genome shotgun (WGS) entry which is preliminary data.</text>
</comment>
<evidence type="ECO:0000256" key="2">
    <source>
        <dbReference type="ARBA" id="ARBA00023043"/>
    </source>
</evidence>
<evidence type="ECO:0000313" key="5">
    <source>
        <dbReference type="EMBL" id="KAK5778925.1"/>
    </source>
</evidence>
<dbReference type="PANTHER" id="PTHR24193:SF121">
    <property type="entry name" value="ADA2A-CONTAINING COMPLEX COMPONENT 3, ISOFORM D"/>
    <property type="match status" value="1"/>
</dbReference>
<dbReference type="GO" id="GO:0005634">
    <property type="term" value="C:nucleus"/>
    <property type="evidence" value="ECO:0007669"/>
    <property type="project" value="TreeGrafter"/>
</dbReference>
<evidence type="ECO:0000313" key="6">
    <source>
        <dbReference type="Proteomes" id="UP001306508"/>
    </source>
</evidence>
<protein>
    <submittedName>
        <fullName evidence="5">Uncharacterized protein</fullName>
    </submittedName>
</protein>
<dbReference type="SMART" id="SM00248">
    <property type="entry name" value="ANK"/>
    <property type="match status" value="2"/>
</dbReference>
<dbReference type="InterPro" id="IPR036770">
    <property type="entry name" value="Ankyrin_rpt-contain_sf"/>
</dbReference>
<evidence type="ECO:0000256" key="4">
    <source>
        <dbReference type="SAM" id="MobiDB-lite"/>
    </source>
</evidence>
<dbReference type="Proteomes" id="UP001306508">
    <property type="component" value="Unassembled WGS sequence"/>
</dbReference>
<dbReference type="SUPFAM" id="SSF48403">
    <property type="entry name" value="Ankyrin repeat"/>
    <property type="match status" value="1"/>
</dbReference>
<proteinExistence type="predicted"/>
<keyword evidence="6" id="KW-1185">Reference proteome</keyword>
<dbReference type="InterPro" id="IPR050663">
    <property type="entry name" value="Ankyrin-SOCS_Box"/>
</dbReference>
<feature type="repeat" description="ANK" evidence="3">
    <location>
        <begin position="60"/>
        <end position="92"/>
    </location>
</feature>
<dbReference type="PANTHER" id="PTHR24193">
    <property type="entry name" value="ANKYRIN REPEAT PROTEIN"/>
    <property type="match status" value="1"/>
</dbReference>
<feature type="repeat" description="ANK" evidence="3">
    <location>
        <begin position="96"/>
        <end position="134"/>
    </location>
</feature>
<keyword evidence="1" id="KW-0677">Repeat</keyword>
<accession>A0AAN7WG66</accession>
<dbReference type="AlphaFoldDB" id="A0AAN7WG66"/>
<dbReference type="EMBL" id="JAWIZZ010000051">
    <property type="protein sequence ID" value="KAK5778925.1"/>
    <property type="molecule type" value="Genomic_DNA"/>
</dbReference>
<reference evidence="6" key="1">
    <citation type="submission" date="2023-07" db="EMBL/GenBank/DDBJ databases">
        <title>A draft genome of Kazachstania heterogenica Y-27499.</title>
        <authorList>
            <person name="Donic C."/>
            <person name="Kralova J.S."/>
            <person name="Fidel L."/>
            <person name="Ben-Dor S."/>
            <person name="Jung S."/>
        </authorList>
    </citation>
    <scope>NUCLEOTIDE SEQUENCE [LARGE SCALE GENOMIC DNA]</scope>
    <source>
        <strain evidence="6">Y27499</strain>
    </source>
</reference>